<feature type="domain" description="UspA" evidence="2">
    <location>
        <begin position="1"/>
        <end position="140"/>
    </location>
</feature>
<dbReference type="EMBL" id="CP158262">
    <property type="protein sequence ID" value="XDJ69504.1"/>
    <property type="molecule type" value="Genomic_DNA"/>
</dbReference>
<dbReference type="PANTHER" id="PTHR46268">
    <property type="entry name" value="STRESS RESPONSE PROTEIN NHAX"/>
    <property type="match status" value="1"/>
</dbReference>
<evidence type="ECO:0000313" key="8">
    <source>
        <dbReference type="Proteomes" id="UP001500573"/>
    </source>
</evidence>
<dbReference type="EMBL" id="CP158254">
    <property type="protein sequence ID" value="XDJ47472.1"/>
    <property type="molecule type" value="Genomic_DNA"/>
</dbReference>
<dbReference type="RefSeq" id="WP_343835951.1">
    <property type="nucleotide sequence ID" value="NZ_BAAAEX010000004.1"/>
</dbReference>
<dbReference type="PANTHER" id="PTHR46268:SF6">
    <property type="entry name" value="UNIVERSAL STRESS PROTEIN UP12"/>
    <property type="match status" value="1"/>
</dbReference>
<proteinExistence type="inferred from homology"/>
<reference evidence="3" key="2">
    <citation type="submission" date="2023-12" db="EMBL/GenBank/DDBJ databases">
        <authorList>
            <person name="Sun Q."/>
            <person name="Inoue M."/>
        </authorList>
    </citation>
    <scope>NUCLEOTIDE SEQUENCE</scope>
    <source>
        <strain evidence="3">JCM 15515</strain>
    </source>
</reference>
<dbReference type="InterPro" id="IPR014729">
    <property type="entry name" value="Rossmann-like_a/b/a_fold"/>
</dbReference>
<dbReference type="InterPro" id="IPR006015">
    <property type="entry name" value="Universal_stress_UspA"/>
</dbReference>
<reference evidence="3 8" key="1">
    <citation type="journal article" date="2019" name="Int. J. Syst. Evol. Microbiol.">
        <title>The Global Catalogue of Microorganisms (GCM) 10K type strain sequencing project: providing services to taxonomists for standard genome sequencing and annotation.</title>
        <authorList>
            <consortium name="The Broad Institute Genomics Platform"/>
            <consortium name="The Broad Institute Genome Sequencing Center for Infectious Disease"/>
            <person name="Wu L."/>
            <person name="Ma J."/>
        </authorList>
    </citation>
    <scope>NUCLEOTIDE SEQUENCE [LARGE SCALE GENOMIC DNA]</scope>
    <source>
        <strain evidence="3 8">JCM 15515</strain>
    </source>
</reference>
<protein>
    <submittedName>
        <fullName evidence="4">Universal stress protein</fullName>
    </submittedName>
</protein>
<dbReference type="EMBL" id="CP158267">
    <property type="protein sequence ID" value="XDJ80856.1"/>
    <property type="molecule type" value="Genomic_DNA"/>
</dbReference>
<evidence type="ECO:0000313" key="4">
    <source>
        <dbReference type="EMBL" id="XDJ42355.1"/>
    </source>
</evidence>
<accession>A0AB39CKC2</accession>
<dbReference type="Gene3D" id="3.40.50.620">
    <property type="entry name" value="HUPs"/>
    <property type="match status" value="1"/>
</dbReference>
<dbReference type="AlphaFoldDB" id="A0AB39CKC2"/>
<dbReference type="CDD" id="cd00293">
    <property type="entry name" value="USP-like"/>
    <property type="match status" value="1"/>
</dbReference>
<keyword evidence="8" id="KW-1185">Reference proteome</keyword>
<dbReference type="SUPFAM" id="SSF52402">
    <property type="entry name" value="Adenine nucleotide alpha hydrolases-like"/>
    <property type="match status" value="1"/>
</dbReference>
<evidence type="ECO:0000313" key="7">
    <source>
        <dbReference type="EMBL" id="XDJ80856.1"/>
    </source>
</evidence>
<dbReference type="Proteomes" id="UP001500573">
    <property type="component" value="Unassembled WGS sequence"/>
</dbReference>
<dbReference type="InterPro" id="IPR006016">
    <property type="entry name" value="UspA"/>
</dbReference>
<gene>
    <name evidence="6" type="ORF">ABRY94_01510</name>
    <name evidence="4" type="ORF">ABRY99_01920</name>
    <name evidence="5" type="ORF">ABRZ04_14450</name>
    <name evidence="7" type="ORF">ABRZ07_04960</name>
    <name evidence="3" type="ORF">GCM10009108_09080</name>
</gene>
<evidence type="ECO:0000313" key="6">
    <source>
        <dbReference type="EMBL" id="XDJ69504.1"/>
    </source>
</evidence>
<evidence type="ECO:0000313" key="3">
    <source>
        <dbReference type="EMBL" id="GAA0775742.1"/>
    </source>
</evidence>
<sequence>MAKDIVLATDGSAYSLQAARYIAESGLLPEGGVVRILHVAASLPAQVGRFVDALSIQGWYKEESAKVLEPTAEILQKAGIPHETESRVGFAPQEITRYAEEVDAHMIVMGAHGRGVLLDAVIGSVAGRVLALTQRPVLLIQHPGDVSGG</sequence>
<name>A0AB39CKC2_9BURK</name>
<dbReference type="Pfam" id="PF00582">
    <property type="entry name" value="Usp"/>
    <property type="match status" value="1"/>
</dbReference>
<dbReference type="EMBL" id="BAAAEX010000004">
    <property type="protein sequence ID" value="GAA0775742.1"/>
    <property type="molecule type" value="Genomic_DNA"/>
</dbReference>
<dbReference type="EMBL" id="CP158252">
    <property type="protein sequence ID" value="XDJ42355.1"/>
    <property type="molecule type" value="Genomic_DNA"/>
</dbReference>
<comment type="similarity">
    <text evidence="1">Belongs to the universal stress protein A family.</text>
</comment>
<evidence type="ECO:0000259" key="2">
    <source>
        <dbReference type="Pfam" id="PF00582"/>
    </source>
</evidence>
<evidence type="ECO:0000313" key="5">
    <source>
        <dbReference type="EMBL" id="XDJ47472.1"/>
    </source>
</evidence>
<reference evidence="4" key="3">
    <citation type="submission" date="2024-05" db="EMBL/GenBank/DDBJ databases">
        <authorList>
            <person name="Luo Y.-C."/>
            <person name="Nicholds J."/>
            <person name="Mortimer T."/>
            <person name="Maboni G."/>
        </authorList>
    </citation>
    <scope>NUCLEOTIDE SEQUENCE</scope>
    <source>
        <strain evidence="7">141555</strain>
        <strain evidence="6">144863</strain>
        <strain evidence="5">151836</strain>
        <strain evidence="4">153920</strain>
    </source>
</reference>
<organism evidence="4">
    <name type="scientific">Castellaniella ginsengisoli</name>
    <dbReference type="NCBI Taxonomy" id="546114"/>
    <lineage>
        <taxon>Bacteria</taxon>
        <taxon>Pseudomonadati</taxon>
        <taxon>Pseudomonadota</taxon>
        <taxon>Betaproteobacteria</taxon>
        <taxon>Burkholderiales</taxon>
        <taxon>Alcaligenaceae</taxon>
        <taxon>Castellaniella</taxon>
    </lineage>
</organism>
<dbReference type="PRINTS" id="PR01438">
    <property type="entry name" value="UNVRSLSTRESS"/>
</dbReference>
<evidence type="ECO:0000256" key="1">
    <source>
        <dbReference type="ARBA" id="ARBA00008791"/>
    </source>
</evidence>